<evidence type="ECO:0000313" key="2">
    <source>
        <dbReference type="EMBL" id="TCU17886.1"/>
    </source>
</evidence>
<reference evidence="2 3" key="1">
    <citation type="submission" date="2019-03" db="EMBL/GenBank/DDBJ databases">
        <title>Genomic Encyclopedia of Type Strains, Phase IV (KMG-V): Genome sequencing to study the core and pangenomes of soil and plant-associated prokaryotes.</title>
        <authorList>
            <person name="Whitman W."/>
        </authorList>
    </citation>
    <scope>NUCLEOTIDE SEQUENCE [LARGE SCALE GENOMIC DNA]</scope>
    <source>
        <strain evidence="2 3">Hc14</strain>
    </source>
</reference>
<dbReference type="EMBL" id="SMBH01000003">
    <property type="protein sequence ID" value="TCU17886.1"/>
    <property type="molecule type" value="Genomic_DNA"/>
</dbReference>
<dbReference type="AlphaFoldDB" id="A0A4R3QI41"/>
<gene>
    <name evidence="2" type="ORF">EV132_1032</name>
</gene>
<name>A0A4R3QI41_RHISU</name>
<evidence type="ECO:0000313" key="3">
    <source>
        <dbReference type="Proteomes" id="UP000294576"/>
    </source>
</evidence>
<proteinExistence type="predicted"/>
<feature type="chain" id="PRO_5020577560" evidence="1">
    <location>
        <begin position="20"/>
        <end position="93"/>
    </location>
</feature>
<sequence>MRISICVTSALLMAANGFAAEMRSHEVSRMTNFHFLVHDERQVPAKVLVDYTGSCGGTYTCANGTQLNCPSNARPAEFLGANQCYCEYASTCQ</sequence>
<protein>
    <submittedName>
        <fullName evidence="2">Uncharacterized protein</fullName>
    </submittedName>
</protein>
<accession>A0A4R3QI41</accession>
<feature type="signal peptide" evidence="1">
    <location>
        <begin position="1"/>
        <end position="19"/>
    </location>
</feature>
<keyword evidence="1" id="KW-0732">Signal</keyword>
<dbReference type="Proteomes" id="UP000294576">
    <property type="component" value="Unassembled WGS sequence"/>
</dbReference>
<comment type="caution">
    <text evidence="2">The sequence shown here is derived from an EMBL/GenBank/DDBJ whole genome shotgun (WGS) entry which is preliminary data.</text>
</comment>
<evidence type="ECO:0000256" key="1">
    <source>
        <dbReference type="SAM" id="SignalP"/>
    </source>
</evidence>
<organism evidence="2 3">
    <name type="scientific">Rhizobium sullae</name>
    <name type="common">Rhizobium hedysari</name>
    <dbReference type="NCBI Taxonomy" id="50338"/>
    <lineage>
        <taxon>Bacteria</taxon>
        <taxon>Pseudomonadati</taxon>
        <taxon>Pseudomonadota</taxon>
        <taxon>Alphaproteobacteria</taxon>
        <taxon>Hyphomicrobiales</taxon>
        <taxon>Rhizobiaceae</taxon>
        <taxon>Rhizobium/Agrobacterium group</taxon>
        <taxon>Rhizobium</taxon>
    </lineage>
</organism>